<dbReference type="PANTHER" id="PTHR12064:SF36">
    <property type="entry name" value="DOMAIN-CONTAINING PROTEIN, PUTATIVE, EXPRESSED-RELATED"/>
    <property type="match status" value="1"/>
</dbReference>
<dbReference type="EMBL" id="JADCNL010000007">
    <property type="protein sequence ID" value="KAG0472658.1"/>
    <property type="molecule type" value="Genomic_DNA"/>
</dbReference>
<reference evidence="4 5" key="1">
    <citation type="journal article" date="2020" name="Nat. Food">
        <title>A phased Vanilla planifolia genome enables genetic improvement of flavour and production.</title>
        <authorList>
            <person name="Hasing T."/>
            <person name="Tang H."/>
            <person name="Brym M."/>
            <person name="Khazi F."/>
            <person name="Huang T."/>
            <person name="Chambers A.H."/>
        </authorList>
    </citation>
    <scope>NUCLEOTIDE SEQUENCE [LARGE SCALE GENOMIC DNA]</scope>
    <source>
        <tissue evidence="4">Leaf</tissue>
    </source>
</reference>
<comment type="caution">
    <text evidence="4">The sequence shown here is derived from an EMBL/GenBank/DDBJ whole genome shotgun (WGS) entry which is preliminary data.</text>
</comment>
<dbReference type="Pfam" id="PF01595">
    <property type="entry name" value="CNNM"/>
    <property type="match status" value="1"/>
</dbReference>
<evidence type="ECO:0000313" key="5">
    <source>
        <dbReference type="Proteomes" id="UP000636800"/>
    </source>
</evidence>
<keyword evidence="1 2" id="KW-0472">Membrane</keyword>
<dbReference type="PROSITE" id="PS51846">
    <property type="entry name" value="CNNM"/>
    <property type="match status" value="1"/>
</dbReference>
<dbReference type="InterPro" id="IPR045095">
    <property type="entry name" value="ACDP"/>
</dbReference>
<dbReference type="AlphaFoldDB" id="A0A835UST4"/>
<gene>
    <name evidence="4" type="ORF">HPP92_014515</name>
</gene>
<dbReference type="OrthoDB" id="8707547at2759"/>
<evidence type="ECO:0000259" key="3">
    <source>
        <dbReference type="PROSITE" id="PS51846"/>
    </source>
</evidence>
<dbReference type="GO" id="GO:0030026">
    <property type="term" value="P:intracellular manganese ion homeostasis"/>
    <property type="evidence" value="ECO:0007669"/>
    <property type="project" value="TreeGrafter"/>
</dbReference>
<sequence length="58" mass="6576">MEIIPQAVCSRYGLKVGARTAGIVRVLLIIFFPVAYPISKRIRISIDNKDLHKPNRVQ</sequence>
<proteinExistence type="predicted"/>
<keyword evidence="5" id="KW-1185">Reference proteome</keyword>
<evidence type="ECO:0000256" key="1">
    <source>
        <dbReference type="PROSITE-ProRule" id="PRU01193"/>
    </source>
</evidence>
<evidence type="ECO:0000256" key="2">
    <source>
        <dbReference type="SAM" id="Phobius"/>
    </source>
</evidence>
<dbReference type="GO" id="GO:0016020">
    <property type="term" value="C:membrane"/>
    <property type="evidence" value="ECO:0007669"/>
    <property type="project" value="UniProtKB-UniRule"/>
</dbReference>
<dbReference type="Proteomes" id="UP000636800">
    <property type="component" value="Chromosome 7"/>
</dbReference>
<keyword evidence="1 2" id="KW-0812">Transmembrane</keyword>
<evidence type="ECO:0000313" key="4">
    <source>
        <dbReference type="EMBL" id="KAG0472658.1"/>
    </source>
</evidence>
<dbReference type="GO" id="GO:0005737">
    <property type="term" value="C:cytoplasm"/>
    <property type="evidence" value="ECO:0007669"/>
    <property type="project" value="TreeGrafter"/>
</dbReference>
<dbReference type="PANTHER" id="PTHR12064">
    <property type="entry name" value="METAL TRANSPORTER CNNM"/>
    <property type="match status" value="1"/>
</dbReference>
<accession>A0A835UST4</accession>
<organism evidence="4 5">
    <name type="scientific">Vanilla planifolia</name>
    <name type="common">Vanilla</name>
    <dbReference type="NCBI Taxonomy" id="51239"/>
    <lineage>
        <taxon>Eukaryota</taxon>
        <taxon>Viridiplantae</taxon>
        <taxon>Streptophyta</taxon>
        <taxon>Embryophyta</taxon>
        <taxon>Tracheophyta</taxon>
        <taxon>Spermatophyta</taxon>
        <taxon>Magnoliopsida</taxon>
        <taxon>Liliopsida</taxon>
        <taxon>Asparagales</taxon>
        <taxon>Orchidaceae</taxon>
        <taxon>Vanilloideae</taxon>
        <taxon>Vanilleae</taxon>
        <taxon>Vanilla</taxon>
    </lineage>
</organism>
<dbReference type="GO" id="GO:0010960">
    <property type="term" value="P:magnesium ion homeostasis"/>
    <property type="evidence" value="ECO:0007669"/>
    <property type="project" value="InterPro"/>
</dbReference>
<keyword evidence="1 2" id="KW-1133">Transmembrane helix</keyword>
<feature type="transmembrane region" description="Helical" evidence="2">
    <location>
        <begin position="20"/>
        <end position="39"/>
    </location>
</feature>
<protein>
    <recommendedName>
        <fullName evidence="3">CNNM transmembrane domain-containing protein</fullName>
    </recommendedName>
</protein>
<dbReference type="InterPro" id="IPR002550">
    <property type="entry name" value="CNNM"/>
</dbReference>
<feature type="domain" description="CNNM transmembrane" evidence="3">
    <location>
        <begin position="1"/>
        <end position="58"/>
    </location>
</feature>
<name>A0A835UST4_VANPL</name>